<evidence type="ECO:0000313" key="2">
    <source>
        <dbReference type="Proteomes" id="UP001281410"/>
    </source>
</evidence>
<organism evidence="1 2">
    <name type="scientific">Dipteronia sinensis</name>
    <dbReference type="NCBI Taxonomy" id="43782"/>
    <lineage>
        <taxon>Eukaryota</taxon>
        <taxon>Viridiplantae</taxon>
        <taxon>Streptophyta</taxon>
        <taxon>Embryophyta</taxon>
        <taxon>Tracheophyta</taxon>
        <taxon>Spermatophyta</taxon>
        <taxon>Magnoliopsida</taxon>
        <taxon>eudicotyledons</taxon>
        <taxon>Gunneridae</taxon>
        <taxon>Pentapetalae</taxon>
        <taxon>rosids</taxon>
        <taxon>malvids</taxon>
        <taxon>Sapindales</taxon>
        <taxon>Sapindaceae</taxon>
        <taxon>Hippocastanoideae</taxon>
        <taxon>Acereae</taxon>
        <taxon>Dipteronia</taxon>
    </lineage>
</organism>
<dbReference type="AlphaFoldDB" id="A0AAE0ADH5"/>
<protein>
    <submittedName>
        <fullName evidence="1">Uncharacterized protein</fullName>
    </submittedName>
</protein>
<accession>A0AAE0ADH5</accession>
<reference evidence="1" key="1">
    <citation type="journal article" date="2023" name="Plant J.">
        <title>Genome sequences and population genomics provide insights into the demographic history, inbreeding, and mutation load of two 'living fossil' tree species of Dipteronia.</title>
        <authorList>
            <person name="Feng Y."/>
            <person name="Comes H.P."/>
            <person name="Chen J."/>
            <person name="Zhu S."/>
            <person name="Lu R."/>
            <person name="Zhang X."/>
            <person name="Li P."/>
            <person name="Qiu J."/>
            <person name="Olsen K.M."/>
            <person name="Qiu Y."/>
        </authorList>
    </citation>
    <scope>NUCLEOTIDE SEQUENCE</scope>
    <source>
        <strain evidence="1">NBL</strain>
    </source>
</reference>
<keyword evidence="2" id="KW-1185">Reference proteome</keyword>
<sequence>MPETTDHALWGCSMLKVWWRDCGKLQMLDLCLKMVPFGRLGPLVFSEPKLVKWSSIRL</sequence>
<comment type="caution">
    <text evidence="1">The sequence shown here is derived from an EMBL/GenBank/DDBJ whole genome shotgun (WGS) entry which is preliminary data.</text>
</comment>
<gene>
    <name evidence="1" type="ORF">Dsin_016239</name>
</gene>
<dbReference type="EMBL" id="JANJYJ010000005">
    <property type="protein sequence ID" value="KAK3211533.1"/>
    <property type="molecule type" value="Genomic_DNA"/>
</dbReference>
<evidence type="ECO:0000313" key="1">
    <source>
        <dbReference type="EMBL" id="KAK3211533.1"/>
    </source>
</evidence>
<proteinExistence type="predicted"/>
<dbReference type="Proteomes" id="UP001281410">
    <property type="component" value="Unassembled WGS sequence"/>
</dbReference>
<name>A0AAE0ADH5_9ROSI</name>